<dbReference type="InterPro" id="IPR018189">
    <property type="entry name" value="Phosphoglucose_isomerase_CS"/>
</dbReference>
<keyword evidence="5 7" id="KW-0413">Isomerase</keyword>
<comment type="function">
    <text evidence="7">Catalyzes the reversible isomerization of glucose-6-phosphate to fructose-6-phosphate.</text>
</comment>
<dbReference type="PANTHER" id="PTHR11469">
    <property type="entry name" value="GLUCOSE-6-PHOSPHATE ISOMERASE"/>
    <property type="match status" value="1"/>
</dbReference>
<evidence type="ECO:0000256" key="8">
    <source>
        <dbReference type="RuleBase" id="RU000612"/>
    </source>
</evidence>
<dbReference type="InterPro" id="IPR035482">
    <property type="entry name" value="SIS_PGI_2"/>
</dbReference>
<dbReference type="FunFam" id="3.40.50.10490:FF:000004">
    <property type="entry name" value="Glucose-6-phosphate isomerase"/>
    <property type="match status" value="1"/>
</dbReference>
<dbReference type="SUPFAM" id="SSF53697">
    <property type="entry name" value="SIS domain"/>
    <property type="match status" value="1"/>
</dbReference>
<accession>A0A291HSV9</accession>
<dbReference type="GO" id="GO:0006094">
    <property type="term" value="P:gluconeogenesis"/>
    <property type="evidence" value="ECO:0007669"/>
    <property type="project" value="UniProtKB-UniRule"/>
</dbReference>
<comment type="pathway">
    <text evidence="1 7 8">Carbohydrate degradation; glycolysis; D-glyceraldehyde 3-phosphate and glycerone phosphate from D-glucose: step 2/4.</text>
</comment>
<evidence type="ECO:0000256" key="7">
    <source>
        <dbReference type="HAMAP-Rule" id="MF_00473"/>
    </source>
</evidence>
<dbReference type="PRINTS" id="PR00662">
    <property type="entry name" value="G6PISOMERASE"/>
</dbReference>
<sequence>MNSVNPLDTRAWQQLGELAQTERTLSTLFAEDPERARRYSLELAQCLKLDFSKNLIDDKVLGALLALAEETGLRDNIKALFAGETINRTENRAVFHMALRNRAEEPMPLADGTDVMPQVRAVLAQMKAFCAAVRGGGWTGFDGRPIRDVVNIGIGGSDLGPYMVSEALKPYHGELRLHFVSNVDGAHLAQTLRGLDPATTLFIVASKTFTTQETMTNAFSAREWLLAAAGDTSATAKHFVALSTNAAKVAEFGIDTANMFAFWEWVGGRFSLWSAIGLPVALAIGFEGFEQLLSGAWEMDQHFKTAPLEANMPVLLGLLGIWYRNFLNAPSEAILPYDQCLHRLPAYLQQAVMESNGKSVDRNGQPVGYHTSPIVWGEPGTNGQHSFYQLLHQGTHLIPADFIMPAQSHYPLGDHHAKLIANCLAQSRALAFGQSEQELRAQGEQPELIPFKVHKGNSPSNTLLLPKVTPHTLGALIALYEHKIFVQGAIWNIFSFDQWGVELGKKQASVLLPCITGDGDTSSLDASTRSLLAQLKDWA</sequence>
<dbReference type="GO" id="GO:0097367">
    <property type="term" value="F:carbohydrate derivative binding"/>
    <property type="evidence" value="ECO:0007669"/>
    <property type="project" value="InterPro"/>
</dbReference>
<dbReference type="GO" id="GO:0005829">
    <property type="term" value="C:cytosol"/>
    <property type="evidence" value="ECO:0007669"/>
    <property type="project" value="TreeGrafter"/>
</dbReference>
<evidence type="ECO:0000256" key="5">
    <source>
        <dbReference type="ARBA" id="ARBA00023235"/>
    </source>
</evidence>
<organism evidence="9 10">
    <name type="scientific">Zobellella denitrificans</name>
    <dbReference type="NCBI Taxonomy" id="347534"/>
    <lineage>
        <taxon>Bacteria</taxon>
        <taxon>Pseudomonadati</taxon>
        <taxon>Pseudomonadota</taxon>
        <taxon>Gammaproteobacteria</taxon>
        <taxon>Aeromonadales</taxon>
        <taxon>Aeromonadaceae</taxon>
        <taxon>Zobellella</taxon>
    </lineage>
</organism>
<evidence type="ECO:0000256" key="4">
    <source>
        <dbReference type="ARBA" id="ARBA00023152"/>
    </source>
</evidence>
<dbReference type="InterPro" id="IPR023096">
    <property type="entry name" value="G6P_Isomerase_C"/>
</dbReference>
<dbReference type="RefSeq" id="WP_096779913.1">
    <property type="nucleotide sequence ID" value="NZ_CP012621.1"/>
</dbReference>
<keyword evidence="3 7" id="KW-0312">Gluconeogenesis</keyword>
<keyword evidence="10" id="KW-1185">Reference proteome</keyword>
<comment type="catalytic activity">
    <reaction evidence="6 7 8">
        <text>alpha-D-glucose 6-phosphate = beta-D-fructose 6-phosphate</text>
        <dbReference type="Rhea" id="RHEA:11816"/>
        <dbReference type="ChEBI" id="CHEBI:57634"/>
        <dbReference type="ChEBI" id="CHEBI:58225"/>
        <dbReference type="EC" id="5.3.1.9"/>
    </reaction>
</comment>
<dbReference type="PROSITE" id="PS51463">
    <property type="entry name" value="P_GLUCOSE_ISOMERASE_3"/>
    <property type="match status" value="1"/>
</dbReference>
<dbReference type="Pfam" id="PF00342">
    <property type="entry name" value="PGI"/>
    <property type="match status" value="1"/>
</dbReference>
<comment type="subcellular location">
    <subcellularLocation>
        <location evidence="7">Cytoplasm</location>
    </subcellularLocation>
</comment>
<evidence type="ECO:0000256" key="1">
    <source>
        <dbReference type="ARBA" id="ARBA00004926"/>
    </source>
</evidence>
<evidence type="ECO:0000313" key="10">
    <source>
        <dbReference type="Proteomes" id="UP000217763"/>
    </source>
</evidence>
<evidence type="ECO:0000256" key="6">
    <source>
        <dbReference type="ARBA" id="ARBA00029321"/>
    </source>
</evidence>
<dbReference type="GO" id="GO:0048029">
    <property type="term" value="F:monosaccharide binding"/>
    <property type="evidence" value="ECO:0007669"/>
    <property type="project" value="TreeGrafter"/>
</dbReference>
<dbReference type="HAMAP" id="MF_00473">
    <property type="entry name" value="G6P_isomerase"/>
    <property type="match status" value="1"/>
</dbReference>
<dbReference type="AlphaFoldDB" id="A0A291HSV9"/>
<dbReference type="GO" id="GO:0006096">
    <property type="term" value="P:glycolytic process"/>
    <property type="evidence" value="ECO:0007669"/>
    <property type="project" value="UniProtKB-UniRule"/>
</dbReference>
<dbReference type="EC" id="5.3.1.9" evidence="7"/>
<dbReference type="CDD" id="cd05016">
    <property type="entry name" value="SIS_PGI_2"/>
    <property type="match status" value="1"/>
</dbReference>
<dbReference type="EMBL" id="CP012621">
    <property type="protein sequence ID" value="ATG75148.1"/>
    <property type="molecule type" value="Genomic_DNA"/>
</dbReference>
<keyword evidence="4 7" id="KW-0324">Glycolysis</keyword>
<dbReference type="PROSITE" id="PS00765">
    <property type="entry name" value="P_GLUCOSE_ISOMERASE_1"/>
    <property type="match status" value="1"/>
</dbReference>
<feature type="active site" evidence="7">
    <location>
        <position position="385"/>
    </location>
</feature>
<feature type="active site" description="Proton donor" evidence="7">
    <location>
        <position position="354"/>
    </location>
</feature>
<evidence type="ECO:0000256" key="2">
    <source>
        <dbReference type="ARBA" id="ARBA00006604"/>
    </source>
</evidence>
<dbReference type="PROSITE" id="PS00174">
    <property type="entry name" value="P_GLUCOSE_ISOMERASE_2"/>
    <property type="match status" value="1"/>
</dbReference>
<gene>
    <name evidence="7 9" type="primary">pgi</name>
    <name evidence="9" type="ORF">AN401_15825</name>
</gene>
<dbReference type="CDD" id="cd05015">
    <property type="entry name" value="SIS_PGI_1"/>
    <property type="match status" value="1"/>
</dbReference>
<comment type="pathway">
    <text evidence="7">Carbohydrate biosynthesis; gluconeogenesis.</text>
</comment>
<dbReference type="InterPro" id="IPR001672">
    <property type="entry name" value="G6P_Isomerase"/>
</dbReference>
<dbReference type="GO" id="GO:0004347">
    <property type="term" value="F:glucose-6-phosphate isomerase activity"/>
    <property type="evidence" value="ECO:0007669"/>
    <property type="project" value="UniProtKB-UniRule"/>
</dbReference>
<dbReference type="InterPro" id="IPR046348">
    <property type="entry name" value="SIS_dom_sf"/>
</dbReference>
<comment type="similarity">
    <text evidence="2 7 8">Belongs to the GPI family.</text>
</comment>
<dbReference type="PANTHER" id="PTHR11469:SF1">
    <property type="entry name" value="GLUCOSE-6-PHOSPHATE ISOMERASE"/>
    <property type="match status" value="1"/>
</dbReference>
<name>A0A291HSV9_9GAMM</name>
<reference evidence="10" key="1">
    <citation type="submission" date="2015-09" db="EMBL/GenBank/DDBJ databases">
        <authorList>
            <person name="Shao Z."/>
            <person name="Wang L."/>
        </authorList>
    </citation>
    <scope>NUCLEOTIDE SEQUENCE [LARGE SCALE GENOMIC DNA]</scope>
    <source>
        <strain evidence="10">F13-1</strain>
    </source>
</reference>
<dbReference type="Gene3D" id="1.10.1390.10">
    <property type="match status" value="1"/>
</dbReference>
<dbReference type="UniPathway" id="UPA00138"/>
<dbReference type="NCBIfam" id="NF001211">
    <property type="entry name" value="PRK00179.1"/>
    <property type="match status" value="1"/>
</dbReference>
<feature type="active site" evidence="7">
    <location>
        <position position="505"/>
    </location>
</feature>
<evidence type="ECO:0000313" key="9">
    <source>
        <dbReference type="EMBL" id="ATG75148.1"/>
    </source>
</evidence>
<proteinExistence type="inferred from homology"/>
<keyword evidence="7" id="KW-0963">Cytoplasm</keyword>
<dbReference type="Proteomes" id="UP000217763">
    <property type="component" value="Chromosome"/>
</dbReference>
<dbReference type="KEGG" id="zdf:AN401_15825"/>
<dbReference type="Gene3D" id="3.40.50.10490">
    <property type="entry name" value="Glucose-6-phosphate isomerase like protein, domain 1"/>
    <property type="match status" value="2"/>
</dbReference>
<dbReference type="InterPro" id="IPR035476">
    <property type="entry name" value="SIS_PGI_1"/>
</dbReference>
<dbReference type="GO" id="GO:0051156">
    <property type="term" value="P:glucose 6-phosphate metabolic process"/>
    <property type="evidence" value="ECO:0007669"/>
    <property type="project" value="TreeGrafter"/>
</dbReference>
<evidence type="ECO:0000256" key="3">
    <source>
        <dbReference type="ARBA" id="ARBA00022432"/>
    </source>
</evidence>
<dbReference type="UniPathway" id="UPA00109">
    <property type="reaction ID" value="UER00181"/>
</dbReference>
<protein>
    <recommendedName>
        <fullName evidence="7">Glucose-6-phosphate isomerase</fullName>
        <shortName evidence="7">GPI</shortName>
        <ecNumber evidence="7">5.3.1.9</ecNumber>
    </recommendedName>
    <alternativeName>
        <fullName evidence="7">Phosphoglucose isomerase</fullName>
        <shortName evidence="7">PGI</shortName>
    </alternativeName>
    <alternativeName>
        <fullName evidence="7">Phosphohexose isomerase</fullName>
        <shortName evidence="7">PHI</shortName>
    </alternativeName>
</protein>